<dbReference type="FunFam" id="1.10.620.20:FF:000002">
    <property type="entry name" value="Stearoyl-[acyl-carrier-protein] 9-desaturase, chloroplastic"/>
    <property type="match status" value="1"/>
</dbReference>
<evidence type="ECO:0000256" key="6">
    <source>
        <dbReference type="ARBA" id="ARBA00022516"/>
    </source>
</evidence>
<keyword evidence="10" id="KW-0276">Fatty acid metabolism</keyword>
<evidence type="ECO:0000256" key="9">
    <source>
        <dbReference type="ARBA" id="ARBA00022723"/>
    </source>
</evidence>
<evidence type="ECO:0000256" key="12">
    <source>
        <dbReference type="ARBA" id="ARBA00023002"/>
    </source>
</evidence>
<keyword evidence="14" id="KW-0443">Lipid metabolism</keyword>
<dbReference type="OrthoDB" id="1924153at2759"/>
<dbReference type="EMBL" id="JACEFO010000666">
    <property type="protein sequence ID" value="KAF8762055.1"/>
    <property type="molecule type" value="Genomic_DNA"/>
</dbReference>
<dbReference type="PANTHER" id="PTHR31155">
    <property type="entry name" value="ACYL- ACYL-CARRIER-PROTEIN DESATURASE-RELATED"/>
    <property type="match status" value="1"/>
</dbReference>
<dbReference type="Pfam" id="PF03405">
    <property type="entry name" value="FA_desaturase_2"/>
    <property type="match status" value="1"/>
</dbReference>
<keyword evidence="7" id="KW-0150">Chloroplast</keyword>
<dbReference type="AlphaFoldDB" id="A0A835FJ37"/>
<evidence type="ECO:0000256" key="2">
    <source>
        <dbReference type="ARBA" id="ARBA00004229"/>
    </source>
</evidence>
<comment type="similarity">
    <text evidence="4">Belongs to the fatty acid desaturase type 2 family.</text>
</comment>
<comment type="subcellular location">
    <subcellularLocation>
        <location evidence="2">Plastid</location>
        <location evidence="2">Chloroplast</location>
    </subcellularLocation>
</comment>
<evidence type="ECO:0000256" key="11">
    <source>
        <dbReference type="ARBA" id="ARBA00022946"/>
    </source>
</evidence>
<sequence>MALAATLFRFGSPSCKPNNAPPAVAAASNGVLAFNRSSSWYVTYVNAFISFPVARKNATSHLNFNLTVIVDVRVLCVTMSPSPCRTCRSKATASREAMAEAGRRRERKSAADEETNEIEWPSYLTPERLGVLSEMEPWVEDHVLPLLKPVEASWQPTDMLPDPATLGADGFHAACLDLRAAAEGVSDELLVCLVANMVTEEALPTYPSGFNRFKVVRDATGADATAWARWIRGWSAEENRHGDVLNRYMHLSGRFDMREVERTVQRLIRDGMSFHGPVSSPFHGFVYVTFQERATAISHGNMARLVGARGSGDAALARICGTVAADEKRHEAAYTRIMGKLFEADPDASVRAMAYTMRHRVEMPTAYINDGRHSVGDFYARFIAIAEQAGTYTISDYRSILEHLIQQWGVEDLAEGLSGEGRQARDYLCALPHKIKRMEEKVIDRAAKAQNKTPTAIPINWIFDRTITVVLP</sequence>
<evidence type="ECO:0000256" key="4">
    <source>
        <dbReference type="ARBA" id="ARBA00008749"/>
    </source>
</evidence>
<organism evidence="16 17">
    <name type="scientific">Digitaria exilis</name>
    <dbReference type="NCBI Taxonomy" id="1010633"/>
    <lineage>
        <taxon>Eukaryota</taxon>
        <taxon>Viridiplantae</taxon>
        <taxon>Streptophyta</taxon>
        <taxon>Embryophyta</taxon>
        <taxon>Tracheophyta</taxon>
        <taxon>Spermatophyta</taxon>
        <taxon>Magnoliopsida</taxon>
        <taxon>Liliopsida</taxon>
        <taxon>Poales</taxon>
        <taxon>Poaceae</taxon>
        <taxon>PACMAD clade</taxon>
        <taxon>Panicoideae</taxon>
        <taxon>Panicodae</taxon>
        <taxon>Paniceae</taxon>
        <taxon>Anthephorinae</taxon>
        <taxon>Digitaria</taxon>
    </lineage>
</organism>
<dbReference type="GO" id="GO:0006633">
    <property type="term" value="P:fatty acid biosynthetic process"/>
    <property type="evidence" value="ECO:0007669"/>
    <property type="project" value="UniProtKB-KW"/>
</dbReference>
<dbReference type="UniPathway" id="UPA00199"/>
<keyword evidence="15" id="KW-0275">Fatty acid biosynthesis</keyword>
<dbReference type="InterPro" id="IPR012348">
    <property type="entry name" value="RNR-like"/>
</dbReference>
<evidence type="ECO:0000313" key="17">
    <source>
        <dbReference type="Proteomes" id="UP000636709"/>
    </source>
</evidence>
<name>A0A835FJ37_9POAL</name>
<accession>A0A835FJ37</accession>
<proteinExistence type="inferred from homology"/>
<evidence type="ECO:0000256" key="8">
    <source>
        <dbReference type="ARBA" id="ARBA00022640"/>
    </source>
</evidence>
<protein>
    <submittedName>
        <fullName evidence="16">Uncharacterized protein</fullName>
    </submittedName>
</protein>
<keyword evidence="17" id="KW-1185">Reference proteome</keyword>
<evidence type="ECO:0000256" key="10">
    <source>
        <dbReference type="ARBA" id="ARBA00022832"/>
    </source>
</evidence>
<evidence type="ECO:0000256" key="5">
    <source>
        <dbReference type="ARBA" id="ARBA00011738"/>
    </source>
</evidence>
<keyword evidence="12" id="KW-0560">Oxidoreductase</keyword>
<dbReference type="PANTHER" id="PTHR31155:SF15">
    <property type="entry name" value="ACYL-[ACYL-CARRIER-PROTEIN] DESATURASE 6, CHLOROPLASTIC"/>
    <property type="match status" value="1"/>
</dbReference>
<evidence type="ECO:0000256" key="1">
    <source>
        <dbReference type="ARBA" id="ARBA00001954"/>
    </source>
</evidence>
<keyword evidence="6" id="KW-0444">Lipid biosynthesis</keyword>
<dbReference type="GO" id="GO:0046872">
    <property type="term" value="F:metal ion binding"/>
    <property type="evidence" value="ECO:0007669"/>
    <property type="project" value="UniProtKB-KW"/>
</dbReference>
<dbReference type="InterPro" id="IPR009078">
    <property type="entry name" value="Ferritin-like_SF"/>
</dbReference>
<comment type="cofactor">
    <cofactor evidence="1">
        <name>Fe(2+)</name>
        <dbReference type="ChEBI" id="CHEBI:29033"/>
    </cofactor>
</comment>
<comment type="caution">
    <text evidence="16">The sequence shown here is derived from an EMBL/GenBank/DDBJ whole genome shotgun (WGS) entry which is preliminary data.</text>
</comment>
<dbReference type="Gene3D" id="1.10.620.20">
    <property type="entry name" value="Ribonucleotide Reductase, subunit A"/>
    <property type="match status" value="1"/>
</dbReference>
<dbReference type="CDD" id="cd01050">
    <property type="entry name" value="Acyl_ACP_Desat"/>
    <property type="match status" value="1"/>
</dbReference>
<keyword evidence="11" id="KW-0809">Transit peptide</keyword>
<dbReference type="GO" id="GO:0045300">
    <property type="term" value="F:stearoyl-[ACP] desaturase activity"/>
    <property type="evidence" value="ECO:0007669"/>
    <property type="project" value="InterPro"/>
</dbReference>
<keyword evidence="13" id="KW-0408">Iron</keyword>
<dbReference type="SUPFAM" id="SSF47240">
    <property type="entry name" value="Ferritin-like"/>
    <property type="match status" value="1"/>
</dbReference>
<evidence type="ECO:0000256" key="14">
    <source>
        <dbReference type="ARBA" id="ARBA00023098"/>
    </source>
</evidence>
<dbReference type="Proteomes" id="UP000636709">
    <property type="component" value="Unassembled WGS sequence"/>
</dbReference>
<keyword evidence="8" id="KW-0934">Plastid</keyword>
<gene>
    <name evidence="16" type="ORF">HU200_009816</name>
</gene>
<evidence type="ECO:0000256" key="3">
    <source>
        <dbReference type="ARBA" id="ARBA00004872"/>
    </source>
</evidence>
<comment type="pathway">
    <text evidence="3">Lipid metabolism; fatty acid metabolism.</text>
</comment>
<evidence type="ECO:0000256" key="13">
    <source>
        <dbReference type="ARBA" id="ARBA00023004"/>
    </source>
</evidence>
<dbReference type="InterPro" id="IPR005067">
    <property type="entry name" value="Fatty_acid_desaturase-2"/>
</dbReference>
<evidence type="ECO:0000256" key="7">
    <source>
        <dbReference type="ARBA" id="ARBA00022528"/>
    </source>
</evidence>
<keyword evidence="9" id="KW-0479">Metal-binding</keyword>
<evidence type="ECO:0000256" key="15">
    <source>
        <dbReference type="ARBA" id="ARBA00023160"/>
    </source>
</evidence>
<evidence type="ECO:0000313" key="16">
    <source>
        <dbReference type="EMBL" id="KAF8762055.1"/>
    </source>
</evidence>
<dbReference type="GO" id="GO:0009570">
    <property type="term" value="C:chloroplast stroma"/>
    <property type="evidence" value="ECO:0007669"/>
    <property type="project" value="TreeGrafter"/>
</dbReference>
<reference evidence="16" key="1">
    <citation type="submission" date="2020-07" db="EMBL/GenBank/DDBJ databases">
        <title>Genome sequence and genetic diversity analysis of an under-domesticated orphan crop, white fonio (Digitaria exilis).</title>
        <authorList>
            <person name="Bennetzen J.L."/>
            <person name="Chen S."/>
            <person name="Ma X."/>
            <person name="Wang X."/>
            <person name="Yssel A.E.J."/>
            <person name="Chaluvadi S.R."/>
            <person name="Johnson M."/>
            <person name="Gangashetty P."/>
            <person name="Hamidou F."/>
            <person name="Sanogo M.D."/>
            <person name="Zwaenepoel A."/>
            <person name="Wallace J."/>
            <person name="Van De Peer Y."/>
            <person name="Van Deynze A."/>
        </authorList>
    </citation>
    <scope>NUCLEOTIDE SEQUENCE</scope>
    <source>
        <tissue evidence="16">Leaves</tissue>
    </source>
</reference>
<comment type="subunit">
    <text evidence="5">Homodimer.</text>
</comment>